<dbReference type="WBParaSite" id="PSAMB.scaffold2435size23253.g17892.t1">
    <property type="protein sequence ID" value="PSAMB.scaffold2435size23253.g17892.t1"/>
    <property type="gene ID" value="PSAMB.scaffold2435size23253.g17892"/>
</dbReference>
<sequence length="145" mass="15668">MDRRKDEWTDGRTDGRGETDRKRRGPECADQQMAISSADCTQSPNGAAVPAAGHPLIVVQSNAVCAADCRSGDDVRVAVLRFESELAASPPRVGLEGRSGLGSAGSRELVDTDCSTNAPVSLFRHYFFVRRRFFGSIHLVCLVSL</sequence>
<proteinExistence type="predicted"/>
<evidence type="ECO:0000313" key="3">
    <source>
        <dbReference type="WBParaSite" id="PSAMB.scaffold2435size23253.g17892.t1"/>
    </source>
</evidence>
<protein>
    <submittedName>
        <fullName evidence="3">Uncharacterized protein</fullName>
    </submittedName>
</protein>
<name>A0A914VUX8_9BILA</name>
<keyword evidence="2" id="KW-1185">Reference proteome</keyword>
<feature type="compositionally biased region" description="Basic and acidic residues" evidence="1">
    <location>
        <begin position="1"/>
        <end position="27"/>
    </location>
</feature>
<accession>A0A914VUX8</accession>
<feature type="region of interest" description="Disordered" evidence="1">
    <location>
        <begin position="1"/>
        <end position="29"/>
    </location>
</feature>
<organism evidence="2 3">
    <name type="scientific">Plectus sambesii</name>
    <dbReference type="NCBI Taxonomy" id="2011161"/>
    <lineage>
        <taxon>Eukaryota</taxon>
        <taxon>Metazoa</taxon>
        <taxon>Ecdysozoa</taxon>
        <taxon>Nematoda</taxon>
        <taxon>Chromadorea</taxon>
        <taxon>Plectida</taxon>
        <taxon>Plectina</taxon>
        <taxon>Plectoidea</taxon>
        <taxon>Plectidae</taxon>
        <taxon>Plectus</taxon>
    </lineage>
</organism>
<evidence type="ECO:0000313" key="2">
    <source>
        <dbReference type="Proteomes" id="UP000887566"/>
    </source>
</evidence>
<dbReference type="AlphaFoldDB" id="A0A914VUX8"/>
<dbReference type="Proteomes" id="UP000887566">
    <property type="component" value="Unplaced"/>
</dbReference>
<reference evidence="3" key="1">
    <citation type="submission" date="2022-11" db="UniProtKB">
        <authorList>
            <consortium name="WormBaseParasite"/>
        </authorList>
    </citation>
    <scope>IDENTIFICATION</scope>
</reference>
<evidence type="ECO:0000256" key="1">
    <source>
        <dbReference type="SAM" id="MobiDB-lite"/>
    </source>
</evidence>